<evidence type="ECO:0000256" key="1">
    <source>
        <dbReference type="SAM" id="MobiDB-lite"/>
    </source>
</evidence>
<dbReference type="AlphaFoldDB" id="A0AAV4WKW9"/>
<reference evidence="2 3" key="1">
    <citation type="submission" date="2021-06" db="EMBL/GenBank/DDBJ databases">
        <title>Caerostris extrusa draft genome.</title>
        <authorList>
            <person name="Kono N."/>
            <person name="Arakawa K."/>
        </authorList>
    </citation>
    <scope>NUCLEOTIDE SEQUENCE [LARGE SCALE GENOMIC DNA]</scope>
</reference>
<name>A0AAV4WKW9_CAEEX</name>
<sequence length="128" mass="14741">MDHEGESHYQSLCKYVATCAFLNVEVLLPVAPDYNGRQSIQQEEGKKRKSYIKDGVVLKVSDIERECDRLRRRPRAALYPLLPITEPLKLKRKSIHIQKGRRRHTASTAGRDWTRLASRSASHQSVED</sequence>
<evidence type="ECO:0000313" key="3">
    <source>
        <dbReference type="Proteomes" id="UP001054945"/>
    </source>
</evidence>
<feature type="compositionally biased region" description="Polar residues" evidence="1">
    <location>
        <begin position="117"/>
        <end position="128"/>
    </location>
</feature>
<protein>
    <submittedName>
        <fullName evidence="2">Uncharacterized protein</fullName>
    </submittedName>
</protein>
<evidence type="ECO:0000313" key="2">
    <source>
        <dbReference type="EMBL" id="GIY83322.1"/>
    </source>
</evidence>
<accession>A0AAV4WKW9</accession>
<dbReference type="EMBL" id="BPLR01016367">
    <property type="protein sequence ID" value="GIY83322.1"/>
    <property type="molecule type" value="Genomic_DNA"/>
</dbReference>
<dbReference type="Proteomes" id="UP001054945">
    <property type="component" value="Unassembled WGS sequence"/>
</dbReference>
<proteinExistence type="predicted"/>
<keyword evidence="3" id="KW-1185">Reference proteome</keyword>
<gene>
    <name evidence="2" type="primary">AVEN_195428_1</name>
    <name evidence="2" type="ORF">CEXT_70471</name>
</gene>
<feature type="compositionally biased region" description="Basic residues" evidence="1">
    <location>
        <begin position="93"/>
        <end position="105"/>
    </location>
</feature>
<feature type="region of interest" description="Disordered" evidence="1">
    <location>
        <begin position="93"/>
        <end position="128"/>
    </location>
</feature>
<organism evidence="2 3">
    <name type="scientific">Caerostris extrusa</name>
    <name type="common">Bark spider</name>
    <name type="synonym">Caerostris bankana</name>
    <dbReference type="NCBI Taxonomy" id="172846"/>
    <lineage>
        <taxon>Eukaryota</taxon>
        <taxon>Metazoa</taxon>
        <taxon>Ecdysozoa</taxon>
        <taxon>Arthropoda</taxon>
        <taxon>Chelicerata</taxon>
        <taxon>Arachnida</taxon>
        <taxon>Araneae</taxon>
        <taxon>Araneomorphae</taxon>
        <taxon>Entelegynae</taxon>
        <taxon>Araneoidea</taxon>
        <taxon>Araneidae</taxon>
        <taxon>Caerostris</taxon>
    </lineage>
</organism>
<comment type="caution">
    <text evidence="2">The sequence shown here is derived from an EMBL/GenBank/DDBJ whole genome shotgun (WGS) entry which is preliminary data.</text>
</comment>